<dbReference type="EMBL" id="FRAD01000003">
    <property type="protein sequence ID" value="SHJ49149.1"/>
    <property type="molecule type" value="Genomic_DNA"/>
</dbReference>
<evidence type="ECO:0000313" key="3">
    <source>
        <dbReference type="Proteomes" id="UP000183952"/>
    </source>
</evidence>
<dbReference type="PANTHER" id="PTHR48094">
    <property type="entry name" value="PROTEIN/NUCLEIC ACID DEGLYCASE DJ-1-RELATED"/>
    <property type="match status" value="1"/>
</dbReference>
<dbReference type="RefSeq" id="WP_072901481.1">
    <property type="nucleotide sequence ID" value="NZ_FRAD01000003.1"/>
</dbReference>
<reference evidence="2 3" key="1">
    <citation type="submission" date="2016-11" db="EMBL/GenBank/DDBJ databases">
        <authorList>
            <person name="Jaros S."/>
            <person name="Januszkiewicz K."/>
            <person name="Wedrychowicz H."/>
        </authorList>
    </citation>
    <scope>NUCLEOTIDE SEQUENCE [LARGE SCALE GENOMIC DNA]</scope>
    <source>
        <strain evidence="2 3">DSM 3090</strain>
    </source>
</reference>
<evidence type="ECO:0000259" key="1">
    <source>
        <dbReference type="Pfam" id="PF01965"/>
    </source>
</evidence>
<accession>A0A1M6JR36</accession>
<dbReference type="OrthoDB" id="6003696at2"/>
<dbReference type="Pfam" id="PF01965">
    <property type="entry name" value="DJ-1_PfpI"/>
    <property type="match status" value="1"/>
</dbReference>
<dbReference type="InterPro" id="IPR029062">
    <property type="entry name" value="Class_I_gatase-like"/>
</dbReference>
<dbReference type="Proteomes" id="UP000183952">
    <property type="component" value="Unassembled WGS sequence"/>
</dbReference>
<keyword evidence="2" id="KW-0645">Protease</keyword>
<dbReference type="InterPro" id="IPR002818">
    <property type="entry name" value="DJ-1/PfpI"/>
</dbReference>
<organism evidence="2 3">
    <name type="scientific">Hathewaya proteolytica DSM 3090</name>
    <dbReference type="NCBI Taxonomy" id="1121331"/>
    <lineage>
        <taxon>Bacteria</taxon>
        <taxon>Bacillati</taxon>
        <taxon>Bacillota</taxon>
        <taxon>Clostridia</taxon>
        <taxon>Eubacteriales</taxon>
        <taxon>Clostridiaceae</taxon>
        <taxon>Hathewaya</taxon>
    </lineage>
</organism>
<keyword evidence="3" id="KW-1185">Reference proteome</keyword>
<keyword evidence="2" id="KW-0378">Hydrolase</keyword>
<protein>
    <submittedName>
        <fullName evidence="2">Putative intracellular protease/amidase</fullName>
    </submittedName>
</protein>
<feature type="domain" description="DJ-1/PfpI" evidence="1">
    <location>
        <begin position="2"/>
        <end position="167"/>
    </location>
</feature>
<proteinExistence type="predicted"/>
<dbReference type="PANTHER" id="PTHR48094:SF12">
    <property type="entry name" value="PARKINSON DISEASE PROTEIN 7 HOMOLOG"/>
    <property type="match status" value="1"/>
</dbReference>
<dbReference type="SUPFAM" id="SSF52317">
    <property type="entry name" value="Class I glutamine amidotransferase-like"/>
    <property type="match status" value="1"/>
</dbReference>
<evidence type="ECO:0000313" key="2">
    <source>
        <dbReference type="EMBL" id="SHJ49149.1"/>
    </source>
</evidence>
<dbReference type="InterPro" id="IPR050325">
    <property type="entry name" value="Prot/Nucl_acid_deglycase"/>
</dbReference>
<gene>
    <name evidence="2" type="ORF">SAMN02745248_00291</name>
</gene>
<dbReference type="GO" id="GO:0005737">
    <property type="term" value="C:cytoplasm"/>
    <property type="evidence" value="ECO:0007669"/>
    <property type="project" value="TreeGrafter"/>
</dbReference>
<dbReference type="GO" id="GO:0006508">
    <property type="term" value="P:proteolysis"/>
    <property type="evidence" value="ECO:0007669"/>
    <property type="project" value="UniProtKB-KW"/>
</dbReference>
<dbReference type="STRING" id="1121331.SAMN02745248_00291"/>
<name>A0A1M6JR36_9CLOT</name>
<sequence length="187" mass="21334">MKKVLLYLYNNMADFEVTLACDSLSSIDGIELITFAQNKNNVEANSKLKYVPDMTLEETLKIEDIDALIIPGGYERICSDNLVKLIKSLDYKKKLLAAICAAPEFLAKSEVLQGHKFTTSLNKEYYTENNIEDKFQWDNYVDEKAVRDSNIITAKGNAFVEFAAEICDYLGAFQNAEEKQEFCLYFK</sequence>
<dbReference type="Gene3D" id="3.40.50.880">
    <property type="match status" value="1"/>
</dbReference>
<dbReference type="AlphaFoldDB" id="A0A1M6JR36"/>
<dbReference type="GO" id="GO:0008233">
    <property type="term" value="F:peptidase activity"/>
    <property type="evidence" value="ECO:0007669"/>
    <property type="project" value="UniProtKB-KW"/>
</dbReference>